<gene>
    <name evidence="2" type="ORF">GIB67_002562</name>
</gene>
<dbReference type="AlphaFoldDB" id="A0A7J7N8T4"/>
<sequence length="130" mass="14725">MHSIYVEKRSTMHKNICTRRHAVIYLACTPFMTAASLAHLNSCRSTSVTNTGPLPDIPLQLPFSLEQDETFLDFKRGRMIFSFTSTTALNLLEMHSQLLVSGKILPRQAFLMTLYSRRGGSSLRLHSFCD</sequence>
<dbReference type="Proteomes" id="UP000541444">
    <property type="component" value="Unassembled WGS sequence"/>
</dbReference>
<proteinExistence type="predicted"/>
<protein>
    <submittedName>
        <fullName evidence="2">Uncharacterized protein</fullName>
    </submittedName>
</protein>
<keyword evidence="3" id="KW-1185">Reference proteome</keyword>
<dbReference type="EMBL" id="JACGCM010000973">
    <property type="protein sequence ID" value="KAF6163557.1"/>
    <property type="molecule type" value="Genomic_DNA"/>
</dbReference>
<keyword evidence="1" id="KW-0812">Transmembrane</keyword>
<evidence type="ECO:0000313" key="3">
    <source>
        <dbReference type="Proteomes" id="UP000541444"/>
    </source>
</evidence>
<organism evidence="2 3">
    <name type="scientific">Kingdonia uniflora</name>
    <dbReference type="NCBI Taxonomy" id="39325"/>
    <lineage>
        <taxon>Eukaryota</taxon>
        <taxon>Viridiplantae</taxon>
        <taxon>Streptophyta</taxon>
        <taxon>Embryophyta</taxon>
        <taxon>Tracheophyta</taxon>
        <taxon>Spermatophyta</taxon>
        <taxon>Magnoliopsida</taxon>
        <taxon>Ranunculales</taxon>
        <taxon>Circaeasteraceae</taxon>
        <taxon>Kingdonia</taxon>
    </lineage>
</organism>
<keyword evidence="1" id="KW-1133">Transmembrane helix</keyword>
<name>A0A7J7N8T4_9MAGN</name>
<evidence type="ECO:0000256" key="1">
    <source>
        <dbReference type="SAM" id="Phobius"/>
    </source>
</evidence>
<keyword evidence="1" id="KW-0472">Membrane</keyword>
<comment type="caution">
    <text evidence="2">The sequence shown here is derived from an EMBL/GenBank/DDBJ whole genome shotgun (WGS) entry which is preliminary data.</text>
</comment>
<evidence type="ECO:0000313" key="2">
    <source>
        <dbReference type="EMBL" id="KAF6163557.1"/>
    </source>
</evidence>
<accession>A0A7J7N8T4</accession>
<feature type="transmembrane region" description="Helical" evidence="1">
    <location>
        <begin position="21"/>
        <end position="40"/>
    </location>
</feature>
<reference evidence="2 3" key="1">
    <citation type="journal article" date="2020" name="IScience">
        <title>Genome Sequencing of the Endangered Kingdonia uniflora (Circaeasteraceae, Ranunculales) Reveals Potential Mechanisms of Evolutionary Specialization.</title>
        <authorList>
            <person name="Sun Y."/>
            <person name="Deng T."/>
            <person name="Zhang A."/>
            <person name="Moore M.J."/>
            <person name="Landis J.B."/>
            <person name="Lin N."/>
            <person name="Zhang H."/>
            <person name="Zhang X."/>
            <person name="Huang J."/>
            <person name="Zhang X."/>
            <person name="Sun H."/>
            <person name="Wang H."/>
        </authorList>
    </citation>
    <scope>NUCLEOTIDE SEQUENCE [LARGE SCALE GENOMIC DNA]</scope>
    <source>
        <strain evidence="2">TB1705</strain>
        <tissue evidence="2">Leaf</tissue>
    </source>
</reference>